<comment type="caution">
    <text evidence="1">The sequence shown here is derived from an EMBL/GenBank/DDBJ whole genome shotgun (WGS) entry which is preliminary data.</text>
</comment>
<name>A0ACB9H182_CICIN</name>
<protein>
    <submittedName>
        <fullName evidence="1">Uncharacterized protein</fullName>
    </submittedName>
</protein>
<reference evidence="1 2" key="2">
    <citation type="journal article" date="2022" name="Mol. Ecol. Resour.">
        <title>The genomes of chicory, endive, great burdock and yacon provide insights into Asteraceae paleo-polyploidization history and plant inulin production.</title>
        <authorList>
            <person name="Fan W."/>
            <person name="Wang S."/>
            <person name="Wang H."/>
            <person name="Wang A."/>
            <person name="Jiang F."/>
            <person name="Liu H."/>
            <person name="Zhao H."/>
            <person name="Xu D."/>
            <person name="Zhang Y."/>
        </authorList>
    </citation>
    <scope>NUCLEOTIDE SEQUENCE [LARGE SCALE GENOMIC DNA]</scope>
    <source>
        <strain evidence="2">cv. Punajuju</strain>
        <tissue evidence="1">Leaves</tissue>
    </source>
</reference>
<accession>A0ACB9H182</accession>
<dbReference type="Proteomes" id="UP001055811">
    <property type="component" value="Linkage Group LG01"/>
</dbReference>
<keyword evidence="2" id="KW-1185">Reference proteome</keyword>
<organism evidence="1 2">
    <name type="scientific">Cichorium intybus</name>
    <name type="common">Chicory</name>
    <dbReference type="NCBI Taxonomy" id="13427"/>
    <lineage>
        <taxon>Eukaryota</taxon>
        <taxon>Viridiplantae</taxon>
        <taxon>Streptophyta</taxon>
        <taxon>Embryophyta</taxon>
        <taxon>Tracheophyta</taxon>
        <taxon>Spermatophyta</taxon>
        <taxon>Magnoliopsida</taxon>
        <taxon>eudicotyledons</taxon>
        <taxon>Gunneridae</taxon>
        <taxon>Pentapetalae</taxon>
        <taxon>asterids</taxon>
        <taxon>campanulids</taxon>
        <taxon>Asterales</taxon>
        <taxon>Asteraceae</taxon>
        <taxon>Cichorioideae</taxon>
        <taxon>Cichorieae</taxon>
        <taxon>Cichoriinae</taxon>
        <taxon>Cichorium</taxon>
    </lineage>
</organism>
<reference evidence="2" key="1">
    <citation type="journal article" date="2022" name="Mol. Ecol. Resour.">
        <title>The genomes of chicory, endive, great burdock and yacon provide insights into Asteraceae palaeo-polyploidization history and plant inulin production.</title>
        <authorList>
            <person name="Fan W."/>
            <person name="Wang S."/>
            <person name="Wang H."/>
            <person name="Wang A."/>
            <person name="Jiang F."/>
            <person name="Liu H."/>
            <person name="Zhao H."/>
            <person name="Xu D."/>
            <person name="Zhang Y."/>
        </authorList>
    </citation>
    <scope>NUCLEOTIDE SEQUENCE [LARGE SCALE GENOMIC DNA]</scope>
    <source>
        <strain evidence="2">cv. Punajuju</strain>
    </source>
</reference>
<dbReference type="EMBL" id="CM042009">
    <property type="protein sequence ID" value="KAI3789041.1"/>
    <property type="molecule type" value="Genomic_DNA"/>
</dbReference>
<sequence length="96" mass="11195">MLRCGLSALLHADKDHINTTPIESTTPIEGCPADQLFKPEKKTLYLVLGFYQKTHTVPLRRCPLRRCSLRRCTFRDCLLRGFLRLVHKLVMERIDE</sequence>
<evidence type="ECO:0000313" key="2">
    <source>
        <dbReference type="Proteomes" id="UP001055811"/>
    </source>
</evidence>
<proteinExistence type="predicted"/>
<gene>
    <name evidence="1" type="ORF">L2E82_01828</name>
</gene>
<evidence type="ECO:0000313" key="1">
    <source>
        <dbReference type="EMBL" id="KAI3789041.1"/>
    </source>
</evidence>